<accession>A0A9P7DMZ6</accession>
<keyword evidence="2" id="KW-0472">Membrane</keyword>
<dbReference type="InterPro" id="IPR045338">
    <property type="entry name" value="DUF6535"/>
</dbReference>
<dbReference type="Pfam" id="PF20153">
    <property type="entry name" value="DUF6535"/>
    <property type="match status" value="1"/>
</dbReference>
<dbReference type="AlphaFoldDB" id="A0A9P7DMZ6"/>
<feature type="chain" id="PRO_5040207348" description="DUF6535 domain-containing protein" evidence="3">
    <location>
        <begin position="49"/>
        <end position="302"/>
    </location>
</feature>
<evidence type="ECO:0000313" key="5">
    <source>
        <dbReference type="EMBL" id="KAG1798896.1"/>
    </source>
</evidence>
<feature type="domain" description="DUF6535" evidence="4">
    <location>
        <begin position="166"/>
        <end position="300"/>
    </location>
</feature>
<feature type="region of interest" description="Disordered" evidence="1">
    <location>
        <begin position="50"/>
        <end position="71"/>
    </location>
</feature>
<name>A0A9P7DMZ6_9AGAM</name>
<dbReference type="GeneID" id="64592880"/>
<dbReference type="OrthoDB" id="2659793at2759"/>
<feature type="non-terminal residue" evidence="5">
    <location>
        <position position="1"/>
    </location>
</feature>
<reference evidence="5" key="1">
    <citation type="journal article" date="2020" name="New Phytol.">
        <title>Comparative genomics reveals dynamic genome evolution in host specialist ectomycorrhizal fungi.</title>
        <authorList>
            <person name="Lofgren L.A."/>
            <person name="Nguyen N.H."/>
            <person name="Vilgalys R."/>
            <person name="Ruytinx J."/>
            <person name="Liao H.L."/>
            <person name="Branco S."/>
            <person name="Kuo A."/>
            <person name="LaButti K."/>
            <person name="Lipzen A."/>
            <person name="Andreopoulos W."/>
            <person name="Pangilinan J."/>
            <person name="Riley R."/>
            <person name="Hundley H."/>
            <person name="Na H."/>
            <person name="Barry K."/>
            <person name="Grigoriev I.V."/>
            <person name="Stajich J.E."/>
            <person name="Kennedy P.G."/>
        </authorList>
    </citation>
    <scope>NUCLEOTIDE SEQUENCE</scope>
    <source>
        <strain evidence="5">S12</strain>
    </source>
</reference>
<dbReference type="RefSeq" id="XP_041163437.1">
    <property type="nucleotide sequence ID" value="XM_041299116.1"/>
</dbReference>
<organism evidence="5 6">
    <name type="scientific">Suillus plorans</name>
    <dbReference type="NCBI Taxonomy" id="116603"/>
    <lineage>
        <taxon>Eukaryota</taxon>
        <taxon>Fungi</taxon>
        <taxon>Dikarya</taxon>
        <taxon>Basidiomycota</taxon>
        <taxon>Agaricomycotina</taxon>
        <taxon>Agaricomycetes</taxon>
        <taxon>Agaricomycetidae</taxon>
        <taxon>Boletales</taxon>
        <taxon>Suillineae</taxon>
        <taxon>Suillaceae</taxon>
        <taxon>Suillus</taxon>
    </lineage>
</organism>
<sequence length="302" mass="32895">MMHVFVMVRVVAAQTTCCVPPPSALFAHLRLFQISLAFLGIIMSQASATDDAEDQRTHNDSDEQLPPQNDVVGPIEEEKMNVEPLTELPSGISNAGPSRPLGPHEQQNTSNVSSVGDLATEAEKVVAEKDQPTLSELANVMKEVLEVLKDSTIASKNGKDERSRFWRVYKRVAEEHDSEFLERYTSDLNILLIFSGLFSAVSTSFIVAMESDFSPDPSDTTNALLKQLVQIGLGNLAEAGSTPVDPASGWSPTAPTLWIQTIAYASLSMSLLAAFGAVLGMQWLGYYKSNRYGRGSQEQQGK</sequence>
<dbReference type="EMBL" id="JABBWE010000012">
    <property type="protein sequence ID" value="KAG1798896.1"/>
    <property type="molecule type" value="Genomic_DNA"/>
</dbReference>
<keyword evidence="2" id="KW-0812">Transmembrane</keyword>
<feature type="signal peptide" evidence="3">
    <location>
        <begin position="1"/>
        <end position="48"/>
    </location>
</feature>
<comment type="caution">
    <text evidence="5">The sequence shown here is derived from an EMBL/GenBank/DDBJ whole genome shotgun (WGS) entry which is preliminary data.</text>
</comment>
<evidence type="ECO:0000259" key="4">
    <source>
        <dbReference type="Pfam" id="PF20153"/>
    </source>
</evidence>
<keyword evidence="2" id="KW-1133">Transmembrane helix</keyword>
<evidence type="ECO:0000256" key="1">
    <source>
        <dbReference type="SAM" id="MobiDB-lite"/>
    </source>
</evidence>
<feature type="transmembrane region" description="Helical" evidence="2">
    <location>
        <begin position="188"/>
        <end position="209"/>
    </location>
</feature>
<keyword evidence="6" id="KW-1185">Reference proteome</keyword>
<evidence type="ECO:0000256" key="3">
    <source>
        <dbReference type="SAM" id="SignalP"/>
    </source>
</evidence>
<evidence type="ECO:0000313" key="6">
    <source>
        <dbReference type="Proteomes" id="UP000719766"/>
    </source>
</evidence>
<gene>
    <name evidence="5" type="ORF">HD556DRAFT_1266491</name>
</gene>
<proteinExistence type="predicted"/>
<dbReference type="Proteomes" id="UP000719766">
    <property type="component" value="Unassembled WGS sequence"/>
</dbReference>
<feature type="region of interest" description="Disordered" evidence="1">
    <location>
        <begin position="87"/>
        <end position="114"/>
    </location>
</feature>
<keyword evidence="3" id="KW-0732">Signal</keyword>
<evidence type="ECO:0000256" key="2">
    <source>
        <dbReference type="SAM" id="Phobius"/>
    </source>
</evidence>
<protein>
    <recommendedName>
        <fullName evidence="4">DUF6535 domain-containing protein</fullName>
    </recommendedName>
</protein>
<feature type="compositionally biased region" description="Polar residues" evidence="1">
    <location>
        <begin position="105"/>
        <end position="114"/>
    </location>
</feature>
<feature type="transmembrane region" description="Helical" evidence="2">
    <location>
        <begin position="262"/>
        <end position="284"/>
    </location>
</feature>